<gene>
    <name evidence="1" type="ORF">POPTR_015G023100</name>
</gene>
<evidence type="ECO:0000313" key="1">
    <source>
        <dbReference type="EMBL" id="PNT00018.1"/>
    </source>
</evidence>
<sequence>MISVIVEFLHDSGIPMSESVLSHFKFQFDLVRDGDIAISLQSTQGMLGCETSSCYMHKHVLTGKCPWPPKIGPMWKSSVPAIVTPSERNAWNFDPTRERPSQHLLRGPFGARSQSFPASQTAHNNVLMPWKWLQGVHFKFSSFLLITSYAAMQEIGKAIDLQLLQWAMDN</sequence>
<accession>A0A2K1XGV5</accession>
<name>A0A2K1XGV5_POPTR</name>
<dbReference type="InParanoid" id="A0A2K1XGV5"/>
<organism evidence="1 2">
    <name type="scientific">Populus trichocarpa</name>
    <name type="common">Western balsam poplar</name>
    <name type="synonym">Populus balsamifera subsp. trichocarpa</name>
    <dbReference type="NCBI Taxonomy" id="3694"/>
    <lineage>
        <taxon>Eukaryota</taxon>
        <taxon>Viridiplantae</taxon>
        <taxon>Streptophyta</taxon>
        <taxon>Embryophyta</taxon>
        <taxon>Tracheophyta</taxon>
        <taxon>Spermatophyta</taxon>
        <taxon>Magnoliopsida</taxon>
        <taxon>eudicotyledons</taxon>
        <taxon>Gunneridae</taxon>
        <taxon>Pentapetalae</taxon>
        <taxon>rosids</taxon>
        <taxon>fabids</taxon>
        <taxon>Malpighiales</taxon>
        <taxon>Salicaceae</taxon>
        <taxon>Saliceae</taxon>
        <taxon>Populus</taxon>
    </lineage>
</organism>
<evidence type="ECO:0000313" key="2">
    <source>
        <dbReference type="Proteomes" id="UP000006729"/>
    </source>
</evidence>
<proteinExistence type="predicted"/>
<dbReference type="EMBL" id="CM009304">
    <property type="protein sequence ID" value="PNT00018.1"/>
    <property type="molecule type" value="Genomic_DNA"/>
</dbReference>
<dbReference type="Proteomes" id="UP000006729">
    <property type="component" value="Chromosome 15"/>
</dbReference>
<reference evidence="1 2" key="1">
    <citation type="journal article" date="2006" name="Science">
        <title>The genome of black cottonwood, Populus trichocarpa (Torr. &amp; Gray).</title>
        <authorList>
            <person name="Tuskan G.A."/>
            <person name="Difazio S."/>
            <person name="Jansson S."/>
            <person name="Bohlmann J."/>
            <person name="Grigoriev I."/>
            <person name="Hellsten U."/>
            <person name="Putnam N."/>
            <person name="Ralph S."/>
            <person name="Rombauts S."/>
            <person name="Salamov A."/>
            <person name="Schein J."/>
            <person name="Sterck L."/>
            <person name="Aerts A."/>
            <person name="Bhalerao R.R."/>
            <person name="Bhalerao R.P."/>
            <person name="Blaudez D."/>
            <person name="Boerjan W."/>
            <person name="Brun A."/>
            <person name="Brunner A."/>
            <person name="Busov V."/>
            <person name="Campbell M."/>
            <person name="Carlson J."/>
            <person name="Chalot M."/>
            <person name="Chapman J."/>
            <person name="Chen G.L."/>
            <person name="Cooper D."/>
            <person name="Coutinho P.M."/>
            <person name="Couturier J."/>
            <person name="Covert S."/>
            <person name="Cronk Q."/>
            <person name="Cunningham R."/>
            <person name="Davis J."/>
            <person name="Degroeve S."/>
            <person name="Dejardin A."/>
            <person name="Depamphilis C."/>
            <person name="Detter J."/>
            <person name="Dirks B."/>
            <person name="Dubchak I."/>
            <person name="Duplessis S."/>
            <person name="Ehlting J."/>
            <person name="Ellis B."/>
            <person name="Gendler K."/>
            <person name="Goodstein D."/>
            <person name="Gribskov M."/>
            <person name="Grimwood J."/>
            <person name="Groover A."/>
            <person name="Gunter L."/>
            <person name="Hamberger B."/>
            <person name="Heinze B."/>
            <person name="Helariutta Y."/>
            <person name="Henrissat B."/>
            <person name="Holligan D."/>
            <person name="Holt R."/>
            <person name="Huang W."/>
            <person name="Islam-Faridi N."/>
            <person name="Jones S."/>
            <person name="Jones-Rhoades M."/>
            <person name="Jorgensen R."/>
            <person name="Joshi C."/>
            <person name="Kangasjarvi J."/>
            <person name="Karlsson J."/>
            <person name="Kelleher C."/>
            <person name="Kirkpatrick R."/>
            <person name="Kirst M."/>
            <person name="Kohler A."/>
            <person name="Kalluri U."/>
            <person name="Larimer F."/>
            <person name="Leebens-Mack J."/>
            <person name="Leple J.C."/>
            <person name="Locascio P."/>
            <person name="Lou Y."/>
            <person name="Lucas S."/>
            <person name="Martin F."/>
            <person name="Montanini B."/>
            <person name="Napoli C."/>
            <person name="Nelson D.R."/>
            <person name="Nelson C."/>
            <person name="Nieminen K."/>
            <person name="Nilsson O."/>
            <person name="Pereda V."/>
            <person name="Peter G."/>
            <person name="Philippe R."/>
            <person name="Pilate G."/>
            <person name="Poliakov A."/>
            <person name="Razumovskaya J."/>
            <person name="Richardson P."/>
            <person name="Rinaldi C."/>
            <person name="Ritland K."/>
            <person name="Rouze P."/>
            <person name="Ryaboy D."/>
            <person name="Schmutz J."/>
            <person name="Schrader J."/>
            <person name="Segerman B."/>
            <person name="Shin H."/>
            <person name="Siddiqui A."/>
            <person name="Sterky F."/>
            <person name="Terry A."/>
            <person name="Tsai C.J."/>
            <person name="Uberbacher E."/>
            <person name="Unneberg P."/>
            <person name="Vahala J."/>
            <person name="Wall K."/>
            <person name="Wessler S."/>
            <person name="Yang G."/>
            <person name="Yin T."/>
            <person name="Douglas C."/>
            <person name="Marra M."/>
            <person name="Sandberg G."/>
            <person name="Van de Peer Y."/>
            <person name="Rokhsar D."/>
        </authorList>
    </citation>
    <scope>NUCLEOTIDE SEQUENCE [LARGE SCALE GENOMIC DNA]</scope>
    <source>
        <strain evidence="2">cv. Nisqually</strain>
    </source>
</reference>
<keyword evidence="2" id="KW-1185">Reference proteome</keyword>
<dbReference type="AlphaFoldDB" id="A0A2K1XGV5"/>
<protein>
    <submittedName>
        <fullName evidence="1">Uncharacterized protein</fullName>
    </submittedName>
</protein>